<name>A0A4Y3UQ28_9MICO</name>
<gene>
    <name evidence="2" type="ORF">FHX68_2702</name>
</gene>
<dbReference type="AlphaFoldDB" id="A0A4Y3UQ28"/>
<dbReference type="RefSeq" id="WP_141381045.1">
    <property type="nucleotide sequence ID" value="NZ_BJNA01000045.1"/>
</dbReference>
<dbReference type="NCBIfam" id="TIGR03252">
    <property type="entry name" value="HhH-GPD-type base excision DNA repair protein"/>
    <property type="match status" value="1"/>
</dbReference>
<dbReference type="Proteomes" id="UP000319804">
    <property type="component" value="Unassembled WGS sequence"/>
</dbReference>
<dbReference type="InterPro" id="IPR003265">
    <property type="entry name" value="HhH-GPD_domain"/>
</dbReference>
<dbReference type="SUPFAM" id="SSF48150">
    <property type="entry name" value="DNA-glycosylase"/>
    <property type="match status" value="1"/>
</dbReference>
<evidence type="ECO:0000313" key="2">
    <source>
        <dbReference type="EMBL" id="TQM90855.1"/>
    </source>
</evidence>
<comment type="caution">
    <text evidence="2">The sequence shown here is derived from an EMBL/GenBank/DDBJ whole genome shotgun (WGS) entry which is preliminary data.</text>
</comment>
<protein>
    <submittedName>
        <fullName evidence="2">Putative HhH-GPD family protein</fullName>
    </submittedName>
</protein>
<dbReference type="InterPro" id="IPR011257">
    <property type="entry name" value="DNA_glycosylase"/>
</dbReference>
<dbReference type="GO" id="GO:0003824">
    <property type="term" value="F:catalytic activity"/>
    <property type="evidence" value="ECO:0007669"/>
    <property type="project" value="InterPro"/>
</dbReference>
<evidence type="ECO:0000313" key="3">
    <source>
        <dbReference type="Proteomes" id="UP000319804"/>
    </source>
</evidence>
<dbReference type="EMBL" id="VFPS01000006">
    <property type="protein sequence ID" value="TQM90855.1"/>
    <property type="molecule type" value="Genomic_DNA"/>
</dbReference>
<evidence type="ECO:0000259" key="1">
    <source>
        <dbReference type="Pfam" id="PF00730"/>
    </source>
</evidence>
<reference evidence="2 3" key="1">
    <citation type="submission" date="2019-06" db="EMBL/GenBank/DDBJ databases">
        <title>Sequencing the genomes of 1000 actinobacteria strains.</title>
        <authorList>
            <person name="Klenk H.-P."/>
        </authorList>
    </citation>
    <scope>NUCLEOTIDE SEQUENCE [LARGE SCALE GENOMIC DNA]</scope>
    <source>
        <strain evidence="2 3">DSM 20427</strain>
    </source>
</reference>
<dbReference type="InterPro" id="IPR017658">
    <property type="entry name" value="HhH-GPD_base_excis"/>
</dbReference>
<dbReference type="Pfam" id="PF00730">
    <property type="entry name" value="HhH-GPD"/>
    <property type="match status" value="1"/>
</dbReference>
<dbReference type="OrthoDB" id="1492580at2"/>
<proteinExistence type="predicted"/>
<sequence length="189" mass="19984">MPDLHITGDAAADTLLTENPLALLIGMLLDQQVAMETAFTGPLKIEQRTGSMDAAAIAAYDPDALASVFKETPAVHRFPGSMAARVQSLCQALVDDWGGDAAALWTEGDPDGATVLKRLKALPGFGEQKAKIFLALLGKQYGFTGEGWREASAPYGEDGSFRSVADITSPESLTKVREFKRAAKAAAKG</sequence>
<accession>A0A4Y3UQ28</accession>
<organism evidence="2 3">
    <name type="scientific">Microbacterium lacticum</name>
    <dbReference type="NCBI Taxonomy" id="33885"/>
    <lineage>
        <taxon>Bacteria</taxon>
        <taxon>Bacillati</taxon>
        <taxon>Actinomycetota</taxon>
        <taxon>Actinomycetes</taxon>
        <taxon>Micrococcales</taxon>
        <taxon>Microbacteriaceae</taxon>
        <taxon>Microbacterium</taxon>
    </lineage>
</organism>
<dbReference type="GO" id="GO:0006284">
    <property type="term" value="P:base-excision repair"/>
    <property type="evidence" value="ECO:0007669"/>
    <property type="project" value="InterPro"/>
</dbReference>
<dbReference type="Gene3D" id="1.10.340.30">
    <property type="entry name" value="Hypothetical protein, domain 2"/>
    <property type="match status" value="1"/>
</dbReference>
<feature type="domain" description="HhH-GPD" evidence="1">
    <location>
        <begin position="25"/>
        <end position="128"/>
    </location>
</feature>
<keyword evidence="3" id="KW-1185">Reference proteome</keyword>